<proteinExistence type="predicted"/>
<feature type="domain" description="Glutamine amidotransferase" evidence="1">
    <location>
        <begin position="56"/>
        <end position="197"/>
    </location>
</feature>
<dbReference type="SUPFAM" id="SSF52317">
    <property type="entry name" value="Class I glutamine amidotransferase-like"/>
    <property type="match status" value="1"/>
</dbReference>
<protein>
    <recommendedName>
        <fullName evidence="1">Glutamine amidotransferase domain-containing protein</fullName>
    </recommendedName>
</protein>
<sequence>MRLLFLDIATDDLKSRKASEKKIAKGPYVELFRKKLDLKMDELQVKWAAQGCLPEPDGYDGIIIGGSSKDPVEGKEQAWMMRVYEFIQETVSKAVPLLGVCGGHQFIARALGAKVIYNPRGREFGTLPVTLSAEGARDPLFLEIPDRFFAQLTHRCIVEEIQGDWKLLASSDMCRIQAVAINERTRIVQFHPEFSANNMIALAKLSKKSLIDKGLTTSSRFQRFLSFIRETNQAAKVLTNFLTHFVVPNLQQTKRTRGRA</sequence>
<dbReference type="PROSITE" id="PS51273">
    <property type="entry name" value="GATASE_TYPE_1"/>
    <property type="match status" value="1"/>
</dbReference>
<dbReference type="InterPro" id="IPR044992">
    <property type="entry name" value="ChyE-like"/>
</dbReference>
<dbReference type="InterPro" id="IPR017926">
    <property type="entry name" value="GATASE"/>
</dbReference>
<dbReference type="PANTHER" id="PTHR42695:SF5">
    <property type="entry name" value="GLUTAMINE AMIDOTRANSFERASE YLR126C-RELATED"/>
    <property type="match status" value="1"/>
</dbReference>
<accession>A0A0F9JAJ8</accession>
<dbReference type="Pfam" id="PF00117">
    <property type="entry name" value="GATase"/>
    <property type="match status" value="1"/>
</dbReference>
<evidence type="ECO:0000259" key="1">
    <source>
        <dbReference type="Pfam" id="PF00117"/>
    </source>
</evidence>
<dbReference type="CDD" id="cd01741">
    <property type="entry name" value="GATase1_1"/>
    <property type="match status" value="1"/>
</dbReference>
<comment type="caution">
    <text evidence="2">The sequence shown here is derived from an EMBL/GenBank/DDBJ whole genome shotgun (WGS) entry which is preliminary data.</text>
</comment>
<reference evidence="2" key="1">
    <citation type="journal article" date="2015" name="Nature">
        <title>Complex archaea that bridge the gap between prokaryotes and eukaryotes.</title>
        <authorList>
            <person name="Spang A."/>
            <person name="Saw J.H."/>
            <person name="Jorgensen S.L."/>
            <person name="Zaremba-Niedzwiedzka K."/>
            <person name="Martijn J."/>
            <person name="Lind A.E."/>
            <person name="van Eijk R."/>
            <person name="Schleper C."/>
            <person name="Guy L."/>
            <person name="Ettema T.J."/>
        </authorList>
    </citation>
    <scope>NUCLEOTIDE SEQUENCE</scope>
</reference>
<dbReference type="InterPro" id="IPR029062">
    <property type="entry name" value="Class_I_gatase-like"/>
</dbReference>
<dbReference type="Gene3D" id="3.40.50.880">
    <property type="match status" value="1"/>
</dbReference>
<organism evidence="2">
    <name type="scientific">marine sediment metagenome</name>
    <dbReference type="NCBI Taxonomy" id="412755"/>
    <lineage>
        <taxon>unclassified sequences</taxon>
        <taxon>metagenomes</taxon>
        <taxon>ecological metagenomes</taxon>
    </lineage>
</organism>
<dbReference type="GO" id="GO:0005829">
    <property type="term" value="C:cytosol"/>
    <property type="evidence" value="ECO:0007669"/>
    <property type="project" value="TreeGrafter"/>
</dbReference>
<dbReference type="PANTHER" id="PTHR42695">
    <property type="entry name" value="GLUTAMINE AMIDOTRANSFERASE YLR126C-RELATED"/>
    <property type="match status" value="1"/>
</dbReference>
<name>A0A0F9JAJ8_9ZZZZ</name>
<gene>
    <name evidence="2" type="ORF">LCGC14_1847520</name>
</gene>
<dbReference type="AlphaFoldDB" id="A0A0F9JAJ8"/>
<dbReference type="EMBL" id="LAZR01018511">
    <property type="protein sequence ID" value="KKL96137.1"/>
    <property type="molecule type" value="Genomic_DNA"/>
</dbReference>
<evidence type="ECO:0000313" key="2">
    <source>
        <dbReference type="EMBL" id="KKL96137.1"/>
    </source>
</evidence>